<dbReference type="Pfam" id="PF00196">
    <property type="entry name" value="GerE"/>
    <property type="match status" value="1"/>
</dbReference>
<name>A0A2T5I5T0_9PROT</name>
<feature type="domain" description="Response regulatory" evidence="5">
    <location>
        <begin position="8"/>
        <end position="125"/>
    </location>
</feature>
<proteinExistence type="predicted"/>
<dbReference type="InterPro" id="IPR036388">
    <property type="entry name" value="WH-like_DNA-bd_sf"/>
</dbReference>
<evidence type="ECO:0000256" key="1">
    <source>
        <dbReference type="ARBA" id="ARBA00022553"/>
    </source>
</evidence>
<dbReference type="SUPFAM" id="SSF52172">
    <property type="entry name" value="CheY-like"/>
    <property type="match status" value="1"/>
</dbReference>
<keyword evidence="2" id="KW-0238">DNA-binding</keyword>
<dbReference type="InterPro" id="IPR016032">
    <property type="entry name" value="Sig_transdc_resp-reg_C-effctor"/>
</dbReference>
<evidence type="ECO:0000256" key="2">
    <source>
        <dbReference type="ARBA" id="ARBA00023125"/>
    </source>
</evidence>
<dbReference type="InterPro" id="IPR000792">
    <property type="entry name" value="Tscrpt_reg_LuxR_C"/>
</dbReference>
<dbReference type="AlphaFoldDB" id="A0A2T5I5T0"/>
<evidence type="ECO:0000256" key="3">
    <source>
        <dbReference type="PROSITE-ProRule" id="PRU00169"/>
    </source>
</evidence>
<dbReference type="Gene3D" id="3.40.50.2300">
    <property type="match status" value="1"/>
</dbReference>
<evidence type="ECO:0000259" key="5">
    <source>
        <dbReference type="PROSITE" id="PS50110"/>
    </source>
</evidence>
<dbReference type="InterPro" id="IPR051015">
    <property type="entry name" value="EvgA-like"/>
</dbReference>
<reference evidence="6 7" key="1">
    <citation type="submission" date="2018-04" db="EMBL/GenBank/DDBJ databases">
        <title>Active sludge and wastewater microbial communities from Klosterneuburg, Austria.</title>
        <authorList>
            <person name="Wagner M."/>
        </authorList>
    </citation>
    <scope>NUCLEOTIDE SEQUENCE [LARGE SCALE GENOMIC DNA]</scope>
    <source>
        <strain evidence="6 7">Nl12</strain>
    </source>
</reference>
<organism evidence="6 7">
    <name type="scientific">Nitrosospira multiformis</name>
    <dbReference type="NCBI Taxonomy" id="1231"/>
    <lineage>
        <taxon>Bacteria</taxon>
        <taxon>Pseudomonadati</taxon>
        <taxon>Pseudomonadota</taxon>
        <taxon>Betaproteobacteria</taxon>
        <taxon>Nitrosomonadales</taxon>
        <taxon>Nitrosomonadaceae</taxon>
        <taxon>Nitrosospira</taxon>
    </lineage>
</organism>
<protein>
    <submittedName>
        <fullName evidence="6">LuxR family two component transcriptional regulator</fullName>
    </submittedName>
</protein>
<dbReference type="InterPro" id="IPR058245">
    <property type="entry name" value="NreC/VraR/RcsB-like_REC"/>
</dbReference>
<dbReference type="CDD" id="cd17535">
    <property type="entry name" value="REC_NarL-like"/>
    <property type="match status" value="1"/>
</dbReference>
<dbReference type="InterPro" id="IPR001789">
    <property type="entry name" value="Sig_transdc_resp-reg_receiver"/>
</dbReference>
<dbReference type="Proteomes" id="UP000244152">
    <property type="component" value="Unassembled WGS sequence"/>
</dbReference>
<dbReference type="PROSITE" id="PS50043">
    <property type="entry name" value="HTH_LUXR_2"/>
    <property type="match status" value="1"/>
</dbReference>
<evidence type="ECO:0000313" key="6">
    <source>
        <dbReference type="EMBL" id="PTQ79189.1"/>
    </source>
</evidence>
<accession>A0A2T5I5T0</accession>
<comment type="caution">
    <text evidence="6">The sequence shown here is derived from an EMBL/GenBank/DDBJ whole genome shotgun (WGS) entry which is preliminary data.</text>
</comment>
<dbReference type="PROSITE" id="PS50110">
    <property type="entry name" value="RESPONSE_REGULATORY"/>
    <property type="match status" value="1"/>
</dbReference>
<dbReference type="SMART" id="SM00448">
    <property type="entry name" value="REC"/>
    <property type="match status" value="1"/>
</dbReference>
<dbReference type="CDD" id="cd06170">
    <property type="entry name" value="LuxR_C_like"/>
    <property type="match status" value="1"/>
</dbReference>
<dbReference type="Gene3D" id="1.10.10.10">
    <property type="entry name" value="Winged helix-like DNA-binding domain superfamily/Winged helix DNA-binding domain"/>
    <property type="match status" value="1"/>
</dbReference>
<dbReference type="EMBL" id="QAOK01000032">
    <property type="protein sequence ID" value="PTQ79189.1"/>
    <property type="molecule type" value="Genomic_DNA"/>
</dbReference>
<evidence type="ECO:0000259" key="4">
    <source>
        <dbReference type="PROSITE" id="PS50043"/>
    </source>
</evidence>
<feature type="domain" description="HTH luxR-type" evidence="4">
    <location>
        <begin position="137"/>
        <end position="202"/>
    </location>
</feature>
<dbReference type="GO" id="GO:0000160">
    <property type="term" value="P:phosphorelay signal transduction system"/>
    <property type="evidence" value="ECO:0007669"/>
    <property type="project" value="InterPro"/>
</dbReference>
<dbReference type="GO" id="GO:0003677">
    <property type="term" value="F:DNA binding"/>
    <property type="evidence" value="ECO:0007669"/>
    <property type="project" value="UniProtKB-KW"/>
</dbReference>
<dbReference type="PANTHER" id="PTHR45566:SF2">
    <property type="entry name" value="NARL SUBFAMILY"/>
    <property type="match status" value="1"/>
</dbReference>
<dbReference type="PROSITE" id="PS00622">
    <property type="entry name" value="HTH_LUXR_1"/>
    <property type="match status" value="1"/>
</dbReference>
<dbReference type="Pfam" id="PF00072">
    <property type="entry name" value="Response_reg"/>
    <property type="match status" value="1"/>
</dbReference>
<sequence>MNTPGTVKIMLVEDHPLYRDALRNLLQTDRDFLVVKEVATANAALQYAKLTDIDVMLIDIGLPQGVEGLELVDNLSKFPRKPAMLIISTHKKREYIERAKSSGAQGYISKDEAAEQILHAVDEVAAGRQIWVGDKIEPMHQRPPTPREMCVLKYIAQDLTTKEIARKLDVKVRTVEAYRLNIRDRFGIKTAVELYKFAMKCMELYGVPECVEAEKYETGKRQILSVAE</sequence>
<gene>
    <name evidence="6" type="ORF">C8R21_1327</name>
</gene>
<dbReference type="SMART" id="SM00421">
    <property type="entry name" value="HTH_LUXR"/>
    <property type="match status" value="1"/>
</dbReference>
<dbReference type="InterPro" id="IPR011006">
    <property type="entry name" value="CheY-like_superfamily"/>
</dbReference>
<dbReference type="PANTHER" id="PTHR45566">
    <property type="entry name" value="HTH-TYPE TRANSCRIPTIONAL REGULATOR YHJB-RELATED"/>
    <property type="match status" value="1"/>
</dbReference>
<feature type="modified residue" description="4-aspartylphosphate" evidence="3">
    <location>
        <position position="59"/>
    </location>
</feature>
<evidence type="ECO:0000313" key="7">
    <source>
        <dbReference type="Proteomes" id="UP000244152"/>
    </source>
</evidence>
<dbReference type="SUPFAM" id="SSF46894">
    <property type="entry name" value="C-terminal effector domain of the bipartite response regulators"/>
    <property type="match status" value="1"/>
</dbReference>
<keyword evidence="1 3" id="KW-0597">Phosphoprotein</keyword>
<dbReference type="GO" id="GO:0006355">
    <property type="term" value="P:regulation of DNA-templated transcription"/>
    <property type="evidence" value="ECO:0007669"/>
    <property type="project" value="InterPro"/>
</dbReference>